<dbReference type="GO" id="GO:0072344">
    <property type="term" value="P:rescue of stalled ribosome"/>
    <property type="evidence" value="ECO:0007669"/>
    <property type="project" value="TreeGrafter"/>
</dbReference>
<dbReference type="AlphaFoldDB" id="A0A364XY94"/>
<evidence type="ECO:0000313" key="3">
    <source>
        <dbReference type="EMBL" id="RAV98553.1"/>
    </source>
</evidence>
<dbReference type="Gene3D" id="2.30.310.10">
    <property type="entry name" value="ibrinogen binding protein from staphylococcus aureus domain"/>
    <property type="match status" value="1"/>
</dbReference>
<organism evidence="3 4">
    <name type="scientific">Pseudochryseolinea flava</name>
    <dbReference type="NCBI Taxonomy" id="2059302"/>
    <lineage>
        <taxon>Bacteria</taxon>
        <taxon>Pseudomonadati</taxon>
        <taxon>Bacteroidota</taxon>
        <taxon>Cytophagia</taxon>
        <taxon>Cytophagales</taxon>
        <taxon>Fulvivirgaceae</taxon>
        <taxon>Pseudochryseolinea</taxon>
    </lineage>
</organism>
<keyword evidence="4" id="KW-1185">Reference proteome</keyword>
<dbReference type="OrthoDB" id="9766163at2"/>
<dbReference type="GO" id="GO:1990112">
    <property type="term" value="C:RQC complex"/>
    <property type="evidence" value="ECO:0007669"/>
    <property type="project" value="TreeGrafter"/>
</dbReference>
<dbReference type="Pfam" id="PF05833">
    <property type="entry name" value="NFACT_N"/>
    <property type="match status" value="2"/>
</dbReference>
<gene>
    <name evidence="3" type="ORF">DQQ10_22705</name>
</gene>
<dbReference type="PANTHER" id="PTHR15239">
    <property type="entry name" value="NUCLEAR EXPORT MEDIATOR FACTOR NEMF"/>
    <property type="match status" value="1"/>
</dbReference>
<dbReference type="GO" id="GO:0000049">
    <property type="term" value="F:tRNA binding"/>
    <property type="evidence" value="ECO:0007669"/>
    <property type="project" value="TreeGrafter"/>
</dbReference>
<sequence>MHNNFYFLRKVSSRLKDILVGSAVVSECYSQQKDELIIRFETKQKSFYIKATLSPTLSTLSFPEDHQRSRKNNIDLFPSLIGLHVTDVRQFENERAFALTMTDGFALLFKMHGNRSNIILVKESNVIDAFRKNITDDEDANFKTLDRQIDFSYEAFEAHYHNLQALYFTFGKSVWKYLNQQGFADQDKSVQWSSIQAVKKALEETQSFSIIIDKTISLWMLPTNNAIETLDDPLKAATQFYFKFVQQNAYLSEHADALQAIRTKISSSESFIKKNKSKLDEIESDNHYKVWADLIMANLHQIRQGQEKVTLENFYNENKPLEIKLKKDLNAQKNAEAFYRKAKNQHIEITTLQEAIASKEKLIVSLTEKLERLESASDLKSIRQVSGAIESSQDRKKDISLPYHEFEFKGFRIWVGKDAQRNDELTLKYSYKEDLWLHAKDVPGSHVLIKHQSGKTFPKDVIERAAQLAAYNSKRKTESLCPVIVTPKKFVRKRKGDPAGMVVVEKETVVMVVPGL</sequence>
<dbReference type="Proteomes" id="UP000251889">
    <property type="component" value="Unassembled WGS sequence"/>
</dbReference>
<dbReference type="Pfam" id="PF05670">
    <property type="entry name" value="NFACT-R_1"/>
    <property type="match status" value="1"/>
</dbReference>
<accession>A0A364XY94</accession>
<keyword evidence="1" id="KW-0175">Coiled coil</keyword>
<dbReference type="InterPro" id="IPR008532">
    <property type="entry name" value="NFACT_RNA-bd"/>
</dbReference>
<dbReference type="GO" id="GO:0043023">
    <property type="term" value="F:ribosomal large subunit binding"/>
    <property type="evidence" value="ECO:0007669"/>
    <property type="project" value="TreeGrafter"/>
</dbReference>
<name>A0A364XY94_9BACT</name>
<dbReference type="InterPro" id="IPR051608">
    <property type="entry name" value="RQC_Subunit_NEMF"/>
</dbReference>
<feature type="coiled-coil region" evidence="1">
    <location>
        <begin position="349"/>
        <end position="376"/>
    </location>
</feature>
<dbReference type="EMBL" id="QMFY01000016">
    <property type="protein sequence ID" value="RAV98553.1"/>
    <property type="molecule type" value="Genomic_DNA"/>
</dbReference>
<evidence type="ECO:0000313" key="4">
    <source>
        <dbReference type="Proteomes" id="UP000251889"/>
    </source>
</evidence>
<evidence type="ECO:0000259" key="2">
    <source>
        <dbReference type="Pfam" id="PF05670"/>
    </source>
</evidence>
<reference evidence="3 4" key="1">
    <citation type="submission" date="2018-06" db="EMBL/GenBank/DDBJ databases">
        <title>Chryseolinea flavus sp. nov., a member of the phylum Bacteroidetes isolated from soil.</title>
        <authorList>
            <person name="Li Y."/>
            <person name="Wang J."/>
        </authorList>
    </citation>
    <scope>NUCLEOTIDE SEQUENCE [LARGE SCALE GENOMIC DNA]</scope>
    <source>
        <strain evidence="3 4">SDU1-6</strain>
    </source>
</reference>
<feature type="domain" description="NFACT RNA-binding" evidence="2">
    <location>
        <begin position="409"/>
        <end position="496"/>
    </location>
</feature>
<dbReference type="PANTHER" id="PTHR15239:SF6">
    <property type="entry name" value="RIBOSOME QUALITY CONTROL COMPLEX SUBUNIT NEMF"/>
    <property type="match status" value="1"/>
</dbReference>
<protein>
    <recommendedName>
        <fullName evidence="2">NFACT RNA-binding domain-containing protein</fullName>
    </recommendedName>
</protein>
<dbReference type="RefSeq" id="WP_112749229.1">
    <property type="nucleotide sequence ID" value="NZ_QMFY01000016.1"/>
</dbReference>
<proteinExistence type="predicted"/>
<evidence type="ECO:0000256" key="1">
    <source>
        <dbReference type="SAM" id="Coils"/>
    </source>
</evidence>
<comment type="caution">
    <text evidence="3">The sequence shown here is derived from an EMBL/GenBank/DDBJ whole genome shotgun (WGS) entry which is preliminary data.</text>
</comment>